<reference evidence="3 4" key="1">
    <citation type="journal article" date="2012" name="J. Bacteriol.">
        <title>Complete genome sequence of Pelagibacterium halotolerans B2T.</title>
        <authorList>
            <person name="Huo Y.Y."/>
            <person name="Cheng H."/>
            <person name="Han X.F."/>
            <person name="Jiang X.W."/>
            <person name="Sun C."/>
            <person name="Zhang X.Q."/>
            <person name="Zhu X.F."/>
            <person name="Liu Y.F."/>
            <person name="Li P.F."/>
            <person name="Ni P.X."/>
            <person name="Wu M."/>
        </authorList>
    </citation>
    <scope>NUCLEOTIDE SEQUENCE [LARGE SCALE GENOMIC DNA]</scope>
    <source>
        <strain evidence="4">DSM 22347 / JCM 15775 / CGMCC 1.7692 / B2</strain>
    </source>
</reference>
<dbReference type="InterPro" id="IPR009936">
    <property type="entry name" value="DUF1468"/>
</dbReference>
<evidence type="ECO:0000256" key="1">
    <source>
        <dbReference type="SAM" id="Phobius"/>
    </source>
</evidence>
<dbReference type="PATRIC" id="fig|1082931.4.peg.347"/>
<feature type="domain" description="DUF1468" evidence="2">
    <location>
        <begin position="13"/>
        <end position="143"/>
    </location>
</feature>
<evidence type="ECO:0000313" key="4">
    <source>
        <dbReference type="Proteomes" id="UP000008850"/>
    </source>
</evidence>
<dbReference type="KEGG" id="phl:KKY_347"/>
<dbReference type="RefSeq" id="WP_014129541.1">
    <property type="nucleotide sequence ID" value="NC_016078.1"/>
</dbReference>
<feature type="transmembrane region" description="Helical" evidence="1">
    <location>
        <begin position="12"/>
        <end position="30"/>
    </location>
</feature>
<dbReference type="Pfam" id="PF07331">
    <property type="entry name" value="TctB"/>
    <property type="match status" value="1"/>
</dbReference>
<dbReference type="HOGENOM" id="CLU_108885_2_1_5"/>
<dbReference type="STRING" id="1082931.KKY_347"/>
<accession>G4R9H1</accession>
<evidence type="ECO:0000259" key="2">
    <source>
        <dbReference type="Pfam" id="PF07331"/>
    </source>
</evidence>
<proteinExistence type="predicted"/>
<keyword evidence="1" id="KW-0812">Transmembrane</keyword>
<feature type="transmembrane region" description="Helical" evidence="1">
    <location>
        <begin position="81"/>
        <end position="111"/>
    </location>
</feature>
<dbReference type="EMBL" id="CP003075">
    <property type="protein sequence ID" value="AEQ50391.1"/>
    <property type="molecule type" value="Genomic_DNA"/>
</dbReference>
<keyword evidence="1" id="KW-0472">Membrane</keyword>
<protein>
    <submittedName>
        <fullName evidence="3">Tricarboxylate transport protein TctB</fullName>
    </submittedName>
</protein>
<dbReference type="eggNOG" id="ENOG50338T8">
    <property type="taxonomic scope" value="Bacteria"/>
</dbReference>
<feature type="transmembrane region" description="Helical" evidence="1">
    <location>
        <begin position="42"/>
        <end position="61"/>
    </location>
</feature>
<gene>
    <name evidence="3" type="ordered locus">KKY_347</name>
</gene>
<keyword evidence="1" id="KW-1133">Transmembrane helix</keyword>
<organism evidence="3 4">
    <name type="scientific">Pelagibacterium halotolerans (strain DSM 22347 / JCM 15775 / CGMCC 1.7692 / B2)</name>
    <dbReference type="NCBI Taxonomy" id="1082931"/>
    <lineage>
        <taxon>Bacteria</taxon>
        <taxon>Pseudomonadati</taxon>
        <taxon>Pseudomonadota</taxon>
        <taxon>Alphaproteobacteria</taxon>
        <taxon>Hyphomicrobiales</taxon>
        <taxon>Devosiaceae</taxon>
        <taxon>Pelagibacterium</taxon>
    </lineage>
</organism>
<feature type="transmembrane region" description="Helical" evidence="1">
    <location>
        <begin position="118"/>
        <end position="140"/>
    </location>
</feature>
<dbReference type="AlphaFoldDB" id="G4R9H1"/>
<keyword evidence="4" id="KW-1185">Reference proteome</keyword>
<name>G4R9H1_PELHB</name>
<sequence length="151" mass="15596">MTVNRPSVGSYVTGGITILVGLLAFAESLRYPLGAMGQIGPAIFPIGLSLLLAAAGIGIIIEDVRNRIVPEGAVPPRNILAVVAGPMALALLIDSFGMVPAIFAGVLISALADRELRLWTALAVATVLAVGCTLVFITLLKLPIAPIGWPF</sequence>
<dbReference type="Proteomes" id="UP000008850">
    <property type="component" value="Chromosome"/>
</dbReference>
<evidence type="ECO:0000313" key="3">
    <source>
        <dbReference type="EMBL" id="AEQ50391.1"/>
    </source>
</evidence>